<protein>
    <recommendedName>
        <fullName evidence="3">DUF72 domain-containing protein</fullName>
    </recommendedName>
</protein>
<dbReference type="InterPro" id="IPR002763">
    <property type="entry name" value="DUF72"/>
</dbReference>
<proteinExistence type="predicted"/>
<dbReference type="KEGG" id="ica:Intca_0897"/>
<name>E6SC80_INTC7</name>
<gene>
    <name evidence="1" type="ordered locus">Intca_0897</name>
</gene>
<dbReference type="AlphaFoldDB" id="E6SC80"/>
<evidence type="ECO:0008006" key="3">
    <source>
        <dbReference type="Google" id="ProtNLM"/>
    </source>
</evidence>
<organism evidence="1 2">
    <name type="scientific">Intrasporangium calvum (strain ATCC 23552 / DSM 43043 / JCM 3097 / NBRC 12989 / NCIMB 10167 / NRRL B-3866 / 7 KIP)</name>
    <dbReference type="NCBI Taxonomy" id="710696"/>
    <lineage>
        <taxon>Bacteria</taxon>
        <taxon>Bacillati</taxon>
        <taxon>Actinomycetota</taxon>
        <taxon>Actinomycetes</taxon>
        <taxon>Micrococcales</taxon>
        <taxon>Intrasporangiaceae</taxon>
        <taxon>Intrasporangium</taxon>
    </lineage>
</organism>
<dbReference type="Proteomes" id="UP000008914">
    <property type="component" value="Chromosome"/>
</dbReference>
<evidence type="ECO:0000313" key="2">
    <source>
        <dbReference type="Proteomes" id="UP000008914"/>
    </source>
</evidence>
<dbReference type="PANTHER" id="PTHR30348">
    <property type="entry name" value="UNCHARACTERIZED PROTEIN YECE"/>
    <property type="match status" value="1"/>
</dbReference>
<dbReference type="InterPro" id="IPR036520">
    <property type="entry name" value="UPF0759_sf"/>
</dbReference>
<accession>E6SC80</accession>
<keyword evidence="2" id="KW-1185">Reference proteome</keyword>
<dbReference type="SUPFAM" id="SSF117396">
    <property type="entry name" value="TM1631-like"/>
    <property type="match status" value="1"/>
</dbReference>
<dbReference type="HOGENOM" id="CLU_046519_1_1_11"/>
<dbReference type="PANTHER" id="PTHR30348:SF4">
    <property type="entry name" value="DUF72 DOMAIN-CONTAINING PROTEIN"/>
    <property type="match status" value="1"/>
</dbReference>
<sequence>MSRAFVGVSGWRYPRWRGDFYPKGLRQRDELAYAAERMSSVEVNGSFYSLQRPSSYAAWRDATPDDFVLAVKGGRFITHLKQLKDVETPLANFFASGVLALGAKLGPVLWQLPARMPLSPDRLERFFALLPRSHDEAARLAARHDDKLAEDRVFTEALVDQPIRHALEPRHESFDSPEARALLAGHGICTVVADSAGRWPQMHDATSDFRYVRLHGETELYASGYTDASLDRWAEQVRRWLADGHDTHVYFDNDAKGHAPHDAVALLDRLRDADGG</sequence>
<evidence type="ECO:0000313" key="1">
    <source>
        <dbReference type="EMBL" id="ADU47424.1"/>
    </source>
</evidence>
<dbReference type="OrthoDB" id="9780310at2"/>
<dbReference type="RefSeq" id="WP_013491742.1">
    <property type="nucleotide sequence ID" value="NC_014830.1"/>
</dbReference>
<reference evidence="1 2" key="1">
    <citation type="journal article" date="2010" name="Stand. Genomic Sci.">
        <title>Complete genome sequence of Intrasporangium calvum type strain (7 KIP).</title>
        <authorList>
            <person name="Del Rio T.G."/>
            <person name="Chertkov O."/>
            <person name="Yasawong M."/>
            <person name="Lucas S."/>
            <person name="Deshpande S."/>
            <person name="Cheng J.F."/>
            <person name="Detter C."/>
            <person name="Tapia R."/>
            <person name="Han C."/>
            <person name="Goodwin L."/>
            <person name="Pitluck S."/>
            <person name="Liolios K."/>
            <person name="Ivanova N."/>
            <person name="Mavromatis K."/>
            <person name="Pati A."/>
            <person name="Chen A."/>
            <person name="Palaniappan K."/>
            <person name="Land M."/>
            <person name="Hauser L."/>
            <person name="Chang Y.J."/>
            <person name="Jeffries C.D."/>
            <person name="Rohde M."/>
            <person name="Pukall R."/>
            <person name="Sikorski J."/>
            <person name="Goker M."/>
            <person name="Woyke T."/>
            <person name="Bristow J."/>
            <person name="Eisen J.A."/>
            <person name="Markowitz V."/>
            <person name="Hugenholtz P."/>
            <person name="Kyrpides N.C."/>
            <person name="Klenk H.P."/>
            <person name="Lapidus A."/>
        </authorList>
    </citation>
    <scope>NUCLEOTIDE SEQUENCE [LARGE SCALE GENOMIC DNA]</scope>
    <source>
        <strain evidence="2">ATCC 23552 / DSM 43043 / JCM 3097 / NBRC 12989 / 7 KIP</strain>
    </source>
</reference>
<dbReference type="EMBL" id="CP002343">
    <property type="protein sequence ID" value="ADU47424.1"/>
    <property type="molecule type" value="Genomic_DNA"/>
</dbReference>
<dbReference type="Pfam" id="PF01904">
    <property type="entry name" value="DUF72"/>
    <property type="match status" value="1"/>
</dbReference>
<dbReference type="Gene3D" id="3.20.20.410">
    <property type="entry name" value="Protein of unknown function UPF0759"/>
    <property type="match status" value="1"/>
</dbReference>
<dbReference type="STRING" id="710696.Intca_0897"/>
<dbReference type="eggNOG" id="COG1801">
    <property type="taxonomic scope" value="Bacteria"/>
</dbReference>